<protein>
    <recommendedName>
        <fullName evidence="3">PPM-type phosphatase domain-containing protein</fullName>
    </recommendedName>
</protein>
<dbReference type="Proteomes" id="UP000034838">
    <property type="component" value="Unassembled WGS sequence"/>
</dbReference>
<feature type="transmembrane region" description="Helical" evidence="2">
    <location>
        <begin position="97"/>
        <end position="114"/>
    </location>
</feature>
<feature type="transmembrane region" description="Helical" evidence="2">
    <location>
        <begin position="65"/>
        <end position="85"/>
    </location>
</feature>
<comment type="caution">
    <text evidence="4">The sequence shown here is derived from an EMBL/GenBank/DDBJ whole genome shotgun (WGS) entry which is preliminary data.</text>
</comment>
<dbReference type="Gene3D" id="3.60.40.10">
    <property type="entry name" value="PPM-type phosphatase domain"/>
    <property type="match status" value="1"/>
</dbReference>
<dbReference type="Pfam" id="PF07228">
    <property type="entry name" value="SpoIIE"/>
    <property type="match status" value="1"/>
</dbReference>
<keyword evidence="5" id="KW-1185">Reference proteome</keyword>
<organism evidence="4 5">
    <name type="scientific">Streptomyces malaysiense</name>
    <dbReference type="NCBI Taxonomy" id="1428626"/>
    <lineage>
        <taxon>Bacteria</taxon>
        <taxon>Bacillati</taxon>
        <taxon>Actinomycetota</taxon>
        <taxon>Actinomycetes</taxon>
        <taxon>Kitasatosporales</taxon>
        <taxon>Streptomycetaceae</taxon>
        <taxon>Streptomyces</taxon>
    </lineage>
</organism>
<dbReference type="InterPro" id="IPR036457">
    <property type="entry name" value="PPM-type-like_dom_sf"/>
</dbReference>
<name>A0A1J4Q6X9_9ACTN</name>
<dbReference type="RefSeq" id="WP_046416746.1">
    <property type="nucleotide sequence ID" value="NZ_LBDA02000018.1"/>
</dbReference>
<dbReference type="EMBL" id="LBDA02000018">
    <property type="protein sequence ID" value="OIK27856.1"/>
    <property type="molecule type" value="Genomic_DNA"/>
</dbReference>
<evidence type="ECO:0000256" key="2">
    <source>
        <dbReference type="SAM" id="Phobius"/>
    </source>
</evidence>
<dbReference type="AlphaFoldDB" id="A0A1J4Q6X9"/>
<evidence type="ECO:0000259" key="3">
    <source>
        <dbReference type="SMART" id="SM00331"/>
    </source>
</evidence>
<dbReference type="FunFam" id="3.60.40.10:FF:000058">
    <property type="entry name" value="Stage II sporulation protein E"/>
    <property type="match status" value="1"/>
</dbReference>
<keyword evidence="2" id="KW-1133">Transmembrane helix</keyword>
<keyword evidence="1" id="KW-0378">Hydrolase</keyword>
<evidence type="ECO:0000256" key="1">
    <source>
        <dbReference type="ARBA" id="ARBA00022801"/>
    </source>
</evidence>
<dbReference type="SMART" id="SM00331">
    <property type="entry name" value="PP2C_SIG"/>
    <property type="match status" value="1"/>
</dbReference>
<dbReference type="InterPro" id="IPR052016">
    <property type="entry name" value="Bact_Sigma-Reg"/>
</dbReference>
<evidence type="ECO:0000313" key="5">
    <source>
        <dbReference type="Proteomes" id="UP000034838"/>
    </source>
</evidence>
<reference evidence="4" key="1">
    <citation type="submission" date="2016-10" db="EMBL/GenBank/DDBJ databases">
        <title>Genome sequence of Streptomyces malaysiense MUSC 136.</title>
        <authorList>
            <person name="Lee L.-H."/>
            <person name="Ser H.-L."/>
        </authorList>
    </citation>
    <scope>NUCLEOTIDE SEQUENCE [LARGE SCALE GENOMIC DNA]</scope>
    <source>
        <strain evidence="4">MUSC 136</strain>
    </source>
</reference>
<proteinExistence type="predicted"/>
<dbReference type="PANTHER" id="PTHR43156:SF2">
    <property type="entry name" value="STAGE II SPORULATION PROTEIN E"/>
    <property type="match status" value="1"/>
</dbReference>
<dbReference type="InterPro" id="IPR001932">
    <property type="entry name" value="PPM-type_phosphatase-like_dom"/>
</dbReference>
<dbReference type="PANTHER" id="PTHR43156">
    <property type="entry name" value="STAGE II SPORULATION PROTEIN E-RELATED"/>
    <property type="match status" value="1"/>
</dbReference>
<sequence>MRSVREWSSRGNQEDRGWLRGAPPPWWVRLLPVLLLVAVTLASTVTPHASDLGFLLGAIPPLAVLSYGPLVTALLGLLVVVALNVPETHLNRPGNTDLLTIVFVALLSVFVSFVRSRRDAQLEVERTIGEAVQRAVMPPLPERVGRVGCAGFYRAAENGTLVGGDFFDVREGPYGVRAVMGDVRGHGLTAVSTVVSLLGAFREAVLDQQDLESVAARMDRRLATDAAGTPDGELFATAVLVEFAAGARTMRVVACGHPAPVLLRGGDAREVTVMPGTPLGIGLVGADAPKEVTVPLEPGDRLLLASDGVWEARDRSGVFYPLPDRLAALAGTRDRELPTAVWTDLARLGYEVRDDATMLVLAPVPGDRPA</sequence>
<accession>A0A1J4Q6X9</accession>
<keyword evidence="2" id="KW-0472">Membrane</keyword>
<dbReference type="SUPFAM" id="SSF81606">
    <property type="entry name" value="PP2C-like"/>
    <property type="match status" value="1"/>
</dbReference>
<feature type="transmembrane region" description="Helical" evidence="2">
    <location>
        <begin position="26"/>
        <end position="45"/>
    </location>
</feature>
<dbReference type="OrthoDB" id="3210173at2"/>
<dbReference type="GO" id="GO:0016791">
    <property type="term" value="F:phosphatase activity"/>
    <property type="evidence" value="ECO:0007669"/>
    <property type="project" value="TreeGrafter"/>
</dbReference>
<feature type="domain" description="PPM-type phosphatase" evidence="3">
    <location>
        <begin position="147"/>
        <end position="363"/>
    </location>
</feature>
<keyword evidence="2" id="KW-0812">Transmembrane</keyword>
<gene>
    <name evidence="4" type="ORF">VT52_009605</name>
</gene>
<evidence type="ECO:0000313" key="4">
    <source>
        <dbReference type="EMBL" id="OIK27856.1"/>
    </source>
</evidence>